<sequence>MARSHTSTPVSELEPKAHVDDRELSPWERHGTRGAGARLGEDRAGELRRKGAFYEGNHVEVVAAVTTGVSSDGTIEGEAEIRPTDYSETVTVRYGDLELPSDAAMRSLNREDTTRVPAYYEAEIDARERVAEDCPVDVYCSSANRFWGWKYKLVSYYNAAERISDSGGEIIVDSGVNRWGSPDDVLAAAAKVDADYVVATDVTGMEVPAKDYHNPAMPGVDAGESSKFTDRRGDAGGVFNAALEGIRRFMERARELGIEDRVILPIQPPYIDFLDACAERGWLDEVSYVAVGGLLTIDDVADRIDALREVRSYLGDDFRIHALAPGRDAEMIDALRENPSLVDSLDNSTPEQAPANDKLPGASGTQTRHQFPRGDDTSVLRGVAAAMIALETAQMLSGKCDPVETWPDRYDEPVRPSDDSQAQIEDWAAD</sequence>
<feature type="region of interest" description="Disordered" evidence="1">
    <location>
        <begin position="341"/>
        <end position="376"/>
    </location>
</feature>
<dbReference type="AlphaFoldDB" id="A0ABD5SYH9"/>
<feature type="compositionally biased region" description="Polar residues" evidence="1">
    <location>
        <begin position="1"/>
        <end position="10"/>
    </location>
</feature>
<accession>A0ABD5SYH9</accession>
<evidence type="ECO:0000313" key="3">
    <source>
        <dbReference type="Proteomes" id="UP001596274"/>
    </source>
</evidence>
<proteinExistence type="predicted"/>
<name>A0ABD5SYH9_9EURY</name>
<feature type="region of interest" description="Disordered" evidence="1">
    <location>
        <begin position="1"/>
        <end position="42"/>
    </location>
</feature>
<dbReference type="EMBL" id="JBHSWT010000009">
    <property type="protein sequence ID" value="MFC6770003.1"/>
    <property type="molecule type" value="Genomic_DNA"/>
</dbReference>
<comment type="caution">
    <text evidence="2">The sequence shown here is derived from an EMBL/GenBank/DDBJ whole genome shotgun (WGS) entry which is preliminary data.</text>
</comment>
<feature type="region of interest" description="Disordered" evidence="1">
    <location>
        <begin position="398"/>
        <end position="430"/>
    </location>
</feature>
<reference evidence="2 3" key="1">
    <citation type="journal article" date="2019" name="Int. J. Syst. Evol. Microbiol.">
        <title>The Global Catalogue of Microorganisms (GCM) 10K type strain sequencing project: providing services to taxonomists for standard genome sequencing and annotation.</title>
        <authorList>
            <consortium name="The Broad Institute Genomics Platform"/>
            <consortium name="The Broad Institute Genome Sequencing Center for Infectious Disease"/>
            <person name="Wu L."/>
            <person name="Ma J."/>
        </authorList>
    </citation>
    <scope>NUCLEOTIDE SEQUENCE [LARGE SCALE GENOMIC DNA]</scope>
    <source>
        <strain evidence="2 3">PJ61</strain>
    </source>
</reference>
<organism evidence="2 3">
    <name type="scientific">Halorubrum pallidum</name>
    <dbReference type="NCBI Taxonomy" id="1526114"/>
    <lineage>
        <taxon>Archaea</taxon>
        <taxon>Methanobacteriati</taxon>
        <taxon>Methanobacteriota</taxon>
        <taxon>Stenosarchaea group</taxon>
        <taxon>Halobacteria</taxon>
        <taxon>Halobacteriales</taxon>
        <taxon>Haloferacaceae</taxon>
        <taxon>Halorubrum</taxon>
    </lineage>
</organism>
<evidence type="ECO:0000256" key="1">
    <source>
        <dbReference type="SAM" id="MobiDB-lite"/>
    </source>
</evidence>
<protein>
    <submittedName>
        <fullName evidence="2">Uncharacterized protein</fullName>
    </submittedName>
</protein>
<dbReference type="Proteomes" id="UP001596274">
    <property type="component" value="Unassembled WGS sequence"/>
</dbReference>
<feature type="compositionally biased region" description="Basic and acidic residues" evidence="1">
    <location>
        <begin position="13"/>
        <end position="31"/>
    </location>
</feature>
<gene>
    <name evidence="2" type="ORF">ACFQDD_00435</name>
</gene>
<feature type="compositionally biased region" description="Basic and acidic residues" evidence="1">
    <location>
        <begin position="406"/>
        <end position="418"/>
    </location>
</feature>
<keyword evidence="3" id="KW-1185">Reference proteome</keyword>
<evidence type="ECO:0000313" key="2">
    <source>
        <dbReference type="EMBL" id="MFC6770003.1"/>
    </source>
</evidence>